<feature type="binding site" evidence="9">
    <location>
        <begin position="294"/>
        <end position="296"/>
    </location>
    <ligand>
        <name>2-[(2R,5Z)-2-carboxy-4-methylthiazol-5(2H)-ylidene]ethyl phosphate</name>
        <dbReference type="ChEBI" id="CHEBI:62899"/>
    </ligand>
</feature>
<dbReference type="RefSeq" id="WP_115466389.1">
    <property type="nucleotide sequence ID" value="NZ_QKRA01000001.1"/>
</dbReference>
<dbReference type="OrthoDB" id="9789949at2"/>
<feature type="binding site" evidence="9">
    <location>
        <position position="249"/>
    </location>
    <ligand>
        <name>Mg(2+)</name>
        <dbReference type="ChEBI" id="CHEBI:18420"/>
    </ligand>
</feature>
<comment type="pathway">
    <text evidence="1 9 11">Cofactor biosynthesis; thiamine diphosphate biosynthesis; thiamine phosphate from 4-amino-2-methyl-5-diphosphomethylpyrimidine and 4-methyl-5-(2-phosphoethyl)-thiazole: step 1/1.</text>
</comment>
<feature type="binding site" evidence="9">
    <location>
        <position position="297"/>
    </location>
    <ligand>
        <name>4-amino-2-methyl-5-(diphosphooxymethyl)pyrimidine</name>
        <dbReference type="ChEBI" id="CHEBI:57841"/>
    </ligand>
</feature>
<comment type="similarity">
    <text evidence="9 10">Belongs to the thiamine-phosphate synthase family.</text>
</comment>
<keyword evidence="4 9" id="KW-0460">Magnesium</keyword>
<dbReference type="Pfam" id="PF02581">
    <property type="entry name" value="TMP-TENI"/>
    <property type="match status" value="1"/>
</dbReference>
<evidence type="ECO:0000259" key="12">
    <source>
        <dbReference type="Pfam" id="PF02581"/>
    </source>
</evidence>
<dbReference type="AlphaFoldDB" id="A0A370UDI3"/>
<feature type="binding site" evidence="9">
    <location>
        <begin position="347"/>
        <end position="348"/>
    </location>
    <ligand>
        <name>2-[(2R,5Z)-2-carboxy-4-methylthiazol-5(2H)-ylidene]ethyl phosphate</name>
        <dbReference type="ChEBI" id="CHEBI:62899"/>
    </ligand>
</feature>
<dbReference type="EC" id="2.5.1.3" evidence="9"/>
<dbReference type="SUPFAM" id="SSF51391">
    <property type="entry name" value="Thiamin phosphate synthase"/>
    <property type="match status" value="1"/>
</dbReference>
<evidence type="ECO:0000256" key="3">
    <source>
        <dbReference type="ARBA" id="ARBA00022723"/>
    </source>
</evidence>
<comment type="catalytic activity">
    <reaction evidence="8 9 10">
        <text>2-[(2R,5Z)-2-carboxy-4-methylthiazol-5(2H)-ylidene]ethyl phosphate + 4-amino-2-methyl-5-(diphosphooxymethyl)pyrimidine + 2 H(+) = thiamine phosphate + CO2 + diphosphate</text>
        <dbReference type="Rhea" id="RHEA:47844"/>
        <dbReference type="ChEBI" id="CHEBI:15378"/>
        <dbReference type="ChEBI" id="CHEBI:16526"/>
        <dbReference type="ChEBI" id="CHEBI:33019"/>
        <dbReference type="ChEBI" id="CHEBI:37575"/>
        <dbReference type="ChEBI" id="CHEBI:57841"/>
        <dbReference type="ChEBI" id="CHEBI:62899"/>
        <dbReference type="EC" id="2.5.1.3"/>
    </reaction>
</comment>
<evidence type="ECO:0000256" key="11">
    <source>
        <dbReference type="RuleBase" id="RU004253"/>
    </source>
</evidence>
<evidence type="ECO:0000256" key="6">
    <source>
        <dbReference type="ARBA" id="ARBA00047334"/>
    </source>
</evidence>
<dbReference type="UniPathway" id="UPA00060">
    <property type="reaction ID" value="UER00141"/>
</dbReference>
<comment type="function">
    <text evidence="9">Condenses 4-methyl-5-(beta-hydroxyethyl)thiazole monophosphate (THZ-P) and 2-methyl-4-amino-5-hydroxymethyl pyrimidine pyrophosphate (HMP-PP) to form thiamine monophosphate (TMP).</text>
</comment>
<name>A0A370UDI3_9GAMM</name>
<dbReference type="InterPro" id="IPR034291">
    <property type="entry name" value="TMP_synthase"/>
</dbReference>
<dbReference type="PANTHER" id="PTHR20857">
    <property type="entry name" value="THIAMINE-PHOSPHATE PYROPHOSPHORYLASE"/>
    <property type="match status" value="1"/>
</dbReference>
<evidence type="ECO:0000256" key="5">
    <source>
        <dbReference type="ARBA" id="ARBA00022977"/>
    </source>
</evidence>
<comment type="catalytic activity">
    <reaction evidence="6 9 10">
        <text>4-methyl-5-(2-phosphooxyethyl)-thiazole + 4-amino-2-methyl-5-(diphosphooxymethyl)pyrimidine + H(+) = thiamine phosphate + diphosphate</text>
        <dbReference type="Rhea" id="RHEA:22328"/>
        <dbReference type="ChEBI" id="CHEBI:15378"/>
        <dbReference type="ChEBI" id="CHEBI:33019"/>
        <dbReference type="ChEBI" id="CHEBI:37575"/>
        <dbReference type="ChEBI" id="CHEBI:57841"/>
        <dbReference type="ChEBI" id="CHEBI:58296"/>
        <dbReference type="EC" id="2.5.1.3"/>
    </reaction>
</comment>
<dbReference type="GO" id="GO:0009228">
    <property type="term" value="P:thiamine biosynthetic process"/>
    <property type="evidence" value="ECO:0007669"/>
    <property type="project" value="UniProtKB-KW"/>
</dbReference>
<dbReference type="NCBIfam" id="TIGR00693">
    <property type="entry name" value="thiE"/>
    <property type="match status" value="1"/>
</dbReference>
<dbReference type="InterPro" id="IPR022998">
    <property type="entry name" value="ThiamineP_synth_TenI"/>
</dbReference>
<feature type="binding site" evidence="9">
    <location>
        <position position="327"/>
    </location>
    <ligand>
        <name>2-[(2R,5Z)-2-carboxy-4-methylthiazol-5(2H)-ylidene]ethyl phosphate</name>
        <dbReference type="ChEBI" id="CHEBI:62899"/>
    </ligand>
</feature>
<feature type="binding site" evidence="9">
    <location>
        <position position="268"/>
    </location>
    <ligand>
        <name>4-amino-2-methyl-5-(diphosphooxymethyl)pyrimidine</name>
        <dbReference type="ChEBI" id="CHEBI:57841"/>
    </ligand>
</feature>
<dbReference type="Gene3D" id="3.20.20.70">
    <property type="entry name" value="Aldolase class I"/>
    <property type="match status" value="1"/>
</dbReference>
<organism evidence="13 14">
    <name type="scientific">Marinomonas piezotolerans</name>
    <dbReference type="NCBI Taxonomy" id="2213058"/>
    <lineage>
        <taxon>Bacteria</taxon>
        <taxon>Pseudomonadati</taxon>
        <taxon>Pseudomonadota</taxon>
        <taxon>Gammaproteobacteria</taxon>
        <taxon>Oceanospirillales</taxon>
        <taxon>Oceanospirillaceae</taxon>
        <taxon>Marinomonas</taxon>
    </lineage>
</organism>
<evidence type="ECO:0000256" key="1">
    <source>
        <dbReference type="ARBA" id="ARBA00005165"/>
    </source>
</evidence>
<dbReference type="Proteomes" id="UP000254326">
    <property type="component" value="Unassembled WGS sequence"/>
</dbReference>
<dbReference type="InterPro" id="IPR013785">
    <property type="entry name" value="Aldolase_TIM"/>
</dbReference>
<dbReference type="FunFam" id="3.20.20.70:FF:000064">
    <property type="entry name" value="Thiamine-phosphate synthase"/>
    <property type="match status" value="1"/>
</dbReference>
<keyword evidence="5 9" id="KW-0784">Thiamine biosynthesis</keyword>
<evidence type="ECO:0000313" key="13">
    <source>
        <dbReference type="EMBL" id="RDL45801.1"/>
    </source>
</evidence>
<keyword evidence="14" id="KW-1185">Reference proteome</keyword>
<feature type="binding site" evidence="9">
    <location>
        <position position="229"/>
    </location>
    <ligand>
        <name>4-amino-2-methyl-5-(diphosphooxymethyl)pyrimidine</name>
        <dbReference type="ChEBI" id="CHEBI:57841"/>
    </ligand>
</feature>
<evidence type="ECO:0000256" key="9">
    <source>
        <dbReference type="HAMAP-Rule" id="MF_00097"/>
    </source>
</evidence>
<protein>
    <recommendedName>
        <fullName evidence="9">Thiamine-phosphate synthase</fullName>
        <shortName evidence="9">TP synthase</shortName>
        <shortName evidence="9">TPS</shortName>
        <ecNumber evidence="9">2.5.1.3</ecNumber>
    </recommendedName>
    <alternativeName>
        <fullName evidence="9">Thiamine-phosphate pyrophosphorylase</fullName>
        <shortName evidence="9">TMP pyrophosphorylase</shortName>
        <shortName evidence="9">TMP-PPase</shortName>
    </alternativeName>
</protein>
<dbReference type="HAMAP" id="MF_00097">
    <property type="entry name" value="TMP_synthase"/>
    <property type="match status" value="1"/>
</dbReference>
<dbReference type="GO" id="GO:0009229">
    <property type="term" value="P:thiamine diphosphate biosynthetic process"/>
    <property type="evidence" value="ECO:0007669"/>
    <property type="project" value="UniProtKB-UniRule"/>
</dbReference>
<dbReference type="GO" id="GO:0005737">
    <property type="term" value="C:cytoplasm"/>
    <property type="evidence" value="ECO:0007669"/>
    <property type="project" value="TreeGrafter"/>
</dbReference>
<comment type="cofactor">
    <cofactor evidence="9">
        <name>Mg(2+)</name>
        <dbReference type="ChEBI" id="CHEBI:18420"/>
    </cofactor>
    <text evidence="9">Binds 1 Mg(2+) ion per subunit.</text>
</comment>
<evidence type="ECO:0000313" key="14">
    <source>
        <dbReference type="Proteomes" id="UP000254326"/>
    </source>
</evidence>
<gene>
    <name evidence="9" type="primary">thiE</name>
    <name evidence="13" type="ORF">DN730_01765</name>
</gene>
<dbReference type="EMBL" id="QKRA01000001">
    <property type="protein sequence ID" value="RDL45801.1"/>
    <property type="molecule type" value="Genomic_DNA"/>
</dbReference>
<feature type="domain" description="Thiamine phosphate synthase/TenI" evidence="12">
    <location>
        <begin position="180"/>
        <end position="350"/>
    </location>
</feature>
<reference evidence="13 14" key="1">
    <citation type="submission" date="2018-06" db="EMBL/GenBank/DDBJ databases">
        <title>Marinomonas sp. YLB-05 draft genome sequence.</title>
        <authorList>
            <person name="Yu L."/>
            <person name="Tang X."/>
        </authorList>
    </citation>
    <scope>NUCLEOTIDE SEQUENCE [LARGE SCALE GENOMIC DNA]</scope>
    <source>
        <strain evidence="13 14">YLB-05</strain>
    </source>
</reference>
<evidence type="ECO:0000256" key="10">
    <source>
        <dbReference type="RuleBase" id="RU003826"/>
    </source>
</evidence>
<feature type="binding site" evidence="9">
    <location>
        <begin position="197"/>
        <end position="201"/>
    </location>
    <ligand>
        <name>4-amino-2-methyl-5-(diphosphooxymethyl)pyrimidine</name>
        <dbReference type="ChEBI" id="CHEBI:57841"/>
    </ligand>
</feature>
<proteinExistence type="inferred from homology"/>
<evidence type="ECO:0000256" key="8">
    <source>
        <dbReference type="ARBA" id="ARBA00047883"/>
    </source>
</evidence>
<dbReference type="GO" id="GO:0004789">
    <property type="term" value="F:thiamine-phosphate diphosphorylase activity"/>
    <property type="evidence" value="ECO:0007669"/>
    <property type="project" value="UniProtKB-UniRule"/>
</dbReference>
<evidence type="ECO:0000256" key="2">
    <source>
        <dbReference type="ARBA" id="ARBA00022679"/>
    </source>
</evidence>
<dbReference type="CDD" id="cd00564">
    <property type="entry name" value="TMP_TenI"/>
    <property type="match status" value="1"/>
</dbReference>
<keyword evidence="2 9" id="KW-0808">Transferase</keyword>
<comment type="caution">
    <text evidence="13">The sequence shown here is derived from an EMBL/GenBank/DDBJ whole genome shotgun (WGS) entry which is preliminary data.</text>
</comment>
<feature type="binding site" evidence="9">
    <location>
        <position position="230"/>
    </location>
    <ligand>
        <name>Mg(2+)</name>
        <dbReference type="ChEBI" id="CHEBI:18420"/>
    </ligand>
</feature>
<dbReference type="InterPro" id="IPR036206">
    <property type="entry name" value="ThiamineP_synth_sf"/>
</dbReference>
<comment type="catalytic activity">
    <reaction evidence="7 9 10">
        <text>2-(2-carboxy-4-methylthiazol-5-yl)ethyl phosphate + 4-amino-2-methyl-5-(diphosphooxymethyl)pyrimidine + 2 H(+) = thiamine phosphate + CO2 + diphosphate</text>
        <dbReference type="Rhea" id="RHEA:47848"/>
        <dbReference type="ChEBI" id="CHEBI:15378"/>
        <dbReference type="ChEBI" id="CHEBI:16526"/>
        <dbReference type="ChEBI" id="CHEBI:33019"/>
        <dbReference type="ChEBI" id="CHEBI:37575"/>
        <dbReference type="ChEBI" id="CHEBI:57841"/>
        <dbReference type="ChEBI" id="CHEBI:62890"/>
        <dbReference type="EC" id="2.5.1.3"/>
    </reaction>
</comment>
<dbReference type="GO" id="GO:0000287">
    <property type="term" value="F:magnesium ion binding"/>
    <property type="evidence" value="ECO:0007669"/>
    <property type="project" value="UniProtKB-UniRule"/>
</dbReference>
<evidence type="ECO:0000256" key="4">
    <source>
        <dbReference type="ARBA" id="ARBA00022842"/>
    </source>
</evidence>
<keyword evidence="3 9" id="KW-0479">Metal-binding</keyword>
<accession>A0A370UDI3</accession>
<dbReference type="PANTHER" id="PTHR20857:SF15">
    <property type="entry name" value="THIAMINE-PHOSPHATE SYNTHASE"/>
    <property type="match status" value="1"/>
</dbReference>
<sequence length="377" mass="41557">MTKTDVKTIAFSDADFKSSVLDSARHLGCRVLHSTTDDVQIEPSNEKLSLITQTETWHFTTALKVSNTVYQAVCQGNQVSVKGLQNERISHFQADNLVEINQNDLAVALACFIERGYEHLDAMTLALAWLTQQARGAGAEWPTDRRWFPTTSFEDDHQLADDSAFAPIRKELFTLYPVVDSIEWLTLVLEQGVTTAQLRVKDANDKNLKTKIQQAIALGQEYGAQVFINDYWQLAIELGAYGVHLGQEDIEVADLTTIQKAGLRLGISTHGYFEIMRAFNIKPSYIALGHIFPTVTKDMPSQPQGLTRLEKYVKLIDGAHPTVAIGGINAERLPTVKATDVDSVALVTAITRADDPKAATRSLLKAVQQGACNAVVC</sequence>
<evidence type="ECO:0000256" key="7">
    <source>
        <dbReference type="ARBA" id="ARBA00047851"/>
    </source>
</evidence>
<dbReference type="NCBIfam" id="NF002904">
    <property type="entry name" value="PRK03512.1"/>
    <property type="match status" value="1"/>
</dbReference>